<feature type="domain" description="Spore coat protein U/FanG" evidence="2">
    <location>
        <begin position="37"/>
        <end position="178"/>
    </location>
</feature>
<name>A0A857J7T9_9BURK</name>
<dbReference type="Proteomes" id="UP000464787">
    <property type="component" value="Chromosome"/>
</dbReference>
<dbReference type="RefSeq" id="WP_160552377.1">
    <property type="nucleotide sequence ID" value="NZ_CP047650.1"/>
</dbReference>
<evidence type="ECO:0000259" key="2">
    <source>
        <dbReference type="Pfam" id="PF05229"/>
    </source>
</evidence>
<accession>A0A857J7T9</accession>
<dbReference type="PANTHER" id="PTHR37089:SF4">
    <property type="entry name" value="EXPORTED PROTEIN"/>
    <property type="match status" value="1"/>
</dbReference>
<organism evidence="3 4">
    <name type="scientific">Xylophilus rhododendri</name>
    <dbReference type="NCBI Taxonomy" id="2697032"/>
    <lineage>
        <taxon>Bacteria</taxon>
        <taxon>Pseudomonadati</taxon>
        <taxon>Pseudomonadota</taxon>
        <taxon>Betaproteobacteria</taxon>
        <taxon>Burkholderiales</taxon>
        <taxon>Xylophilus</taxon>
    </lineage>
</organism>
<dbReference type="Pfam" id="PF05229">
    <property type="entry name" value="SCPU"/>
    <property type="match status" value="1"/>
</dbReference>
<dbReference type="KEGG" id="xyk:GT347_13020"/>
<gene>
    <name evidence="3" type="ORF">GT347_13020</name>
</gene>
<protein>
    <submittedName>
        <fullName evidence="3">Fimbrial major subunit CsuA/B family protein</fullName>
    </submittedName>
</protein>
<feature type="signal peptide" evidence="1">
    <location>
        <begin position="1"/>
        <end position="31"/>
    </location>
</feature>
<sequence length="181" mass="17875">MHTTHAPAFATRSLLTALVLVAVGAATQVQAAGTANDNLSVVATVAATCTITATGGTLNFGPYDPVGNNAATALTGTGSVSTTCTTGSDVKVTLGEGLNKDSGSTASSPLRRMTDGSSHYLTYTLFSDAGMGTVWGNDTNTGLSTTGTGAPSSLTVYGSIPAGQNVPAGSYADTVIATVTF</sequence>
<feature type="chain" id="PRO_5032902055" evidence="1">
    <location>
        <begin position="32"/>
        <end position="181"/>
    </location>
</feature>
<evidence type="ECO:0000256" key="1">
    <source>
        <dbReference type="SAM" id="SignalP"/>
    </source>
</evidence>
<dbReference type="PANTHER" id="PTHR37089">
    <property type="entry name" value="PROTEIN U-RELATED"/>
    <property type="match status" value="1"/>
</dbReference>
<keyword evidence="1" id="KW-0732">Signal</keyword>
<dbReference type="AlphaFoldDB" id="A0A857J7T9"/>
<dbReference type="InterPro" id="IPR053167">
    <property type="entry name" value="Spore_coat_component"/>
</dbReference>
<keyword evidence="4" id="KW-1185">Reference proteome</keyword>
<proteinExistence type="predicted"/>
<evidence type="ECO:0000313" key="4">
    <source>
        <dbReference type="Proteomes" id="UP000464787"/>
    </source>
</evidence>
<dbReference type="InterPro" id="IPR007893">
    <property type="entry name" value="Spore_coat_U/FanG"/>
</dbReference>
<dbReference type="EMBL" id="CP047650">
    <property type="protein sequence ID" value="QHI98828.1"/>
    <property type="molecule type" value="Genomic_DNA"/>
</dbReference>
<evidence type="ECO:0000313" key="3">
    <source>
        <dbReference type="EMBL" id="QHI98828.1"/>
    </source>
</evidence>
<reference evidence="3 4" key="1">
    <citation type="submission" date="2020-01" db="EMBL/GenBank/DDBJ databases">
        <title>Genome sequencing of strain KACC 21265.</title>
        <authorList>
            <person name="Heo J."/>
            <person name="Kim S.-J."/>
            <person name="Kim J.-S."/>
            <person name="Hong S.-B."/>
            <person name="Kwon S.-W."/>
        </authorList>
    </citation>
    <scope>NUCLEOTIDE SEQUENCE [LARGE SCALE GENOMIC DNA]</scope>
    <source>
        <strain evidence="3 4">KACC 21265</strain>
    </source>
</reference>
<dbReference type="SMART" id="SM00972">
    <property type="entry name" value="SCPU"/>
    <property type="match status" value="1"/>
</dbReference>